<accession>A0A1Z4M2U8</accession>
<protein>
    <submittedName>
        <fullName evidence="1">Uncharacterized protein</fullName>
    </submittedName>
</protein>
<dbReference type="Proteomes" id="UP000218418">
    <property type="component" value="Plasmid plasmid2"/>
</dbReference>
<sequence length="84" mass="9849">MSVIEVSSHNLLRSFKQFMTTVIEGGLVRFTYKGKTFKIVEEKPMTQGQKLAQMIEEITKDKPVNDEVMEEEDIKKLMKGYRYE</sequence>
<keyword evidence="2" id="KW-1185">Reference proteome</keyword>
<dbReference type="EMBL" id="AP018229">
    <property type="protein sequence ID" value="BAY87797.1"/>
    <property type="molecule type" value="Genomic_DNA"/>
</dbReference>
<evidence type="ECO:0000313" key="1">
    <source>
        <dbReference type="EMBL" id="BAY87797.1"/>
    </source>
</evidence>
<name>A0A1Z4M2U8_9CYAN</name>
<organism evidence="1 2">
    <name type="scientific">Calothrix parasitica NIES-267</name>
    <dbReference type="NCBI Taxonomy" id="1973488"/>
    <lineage>
        <taxon>Bacteria</taxon>
        <taxon>Bacillati</taxon>
        <taxon>Cyanobacteriota</taxon>
        <taxon>Cyanophyceae</taxon>
        <taxon>Nostocales</taxon>
        <taxon>Calotrichaceae</taxon>
        <taxon>Calothrix</taxon>
    </lineage>
</organism>
<gene>
    <name evidence="1" type="ORF">NIES267_73210</name>
</gene>
<dbReference type="AlphaFoldDB" id="A0A1Z4M2U8"/>
<evidence type="ECO:0000313" key="2">
    <source>
        <dbReference type="Proteomes" id="UP000218418"/>
    </source>
</evidence>
<reference evidence="1 2" key="1">
    <citation type="submission" date="2017-06" db="EMBL/GenBank/DDBJ databases">
        <title>Genome sequencing of cyanobaciteial culture collection at National Institute for Environmental Studies (NIES).</title>
        <authorList>
            <person name="Hirose Y."/>
            <person name="Shimura Y."/>
            <person name="Fujisawa T."/>
            <person name="Nakamura Y."/>
            <person name="Kawachi M."/>
        </authorList>
    </citation>
    <scope>NUCLEOTIDE SEQUENCE [LARGE SCALE GENOMIC DNA]</scope>
    <source>
        <strain evidence="1 2">NIES-267</strain>
        <plasmid evidence="2">Plasmid2 dna</plasmid>
    </source>
</reference>
<keyword evidence="1" id="KW-0614">Plasmid</keyword>
<geneLocation type="plasmid" evidence="2">
    <name>Plasmid2 dna</name>
</geneLocation>
<proteinExistence type="predicted"/>